<dbReference type="EMBL" id="CADCWP010000154">
    <property type="protein sequence ID" value="CAA9573783.1"/>
    <property type="molecule type" value="Genomic_DNA"/>
</dbReference>
<sequence>MIELTERQRKEYLERHLANALFYKLSRGPWHTITQSETSLFKVLGAGQSPRNPAGGSPVIYMWLATVSTAIPRFGLKPHAILLDSVVYNEALDQFEWHTQENWGKLLESGIRQLYYFEGNRLRRNRDVHYLMHAIAEVLIKRLEEMKLIIPIERLDHLDMQESHEKQMILAALRYPDP</sequence>
<organism evidence="1">
    <name type="scientific">uncultured Truepera sp</name>
    <dbReference type="NCBI Taxonomy" id="543023"/>
    <lineage>
        <taxon>Bacteria</taxon>
        <taxon>Thermotogati</taxon>
        <taxon>Deinococcota</taxon>
        <taxon>Deinococci</taxon>
        <taxon>Trueperales</taxon>
        <taxon>Trueperaceae</taxon>
        <taxon>Truepera</taxon>
        <taxon>environmental samples</taxon>
    </lineage>
</organism>
<evidence type="ECO:0000313" key="1">
    <source>
        <dbReference type="EMBL" id="CAA9573783.1"/>
    </source>
</evidence>
<reference evidence="1" key="1">
    <citation type="submission" date="2020-02" db="EMBL/GenBank/DDBJ databases">
        <authorList>
            <person name="Meier V. D."/>
        </authorList>
    </citation>
    <scope>NUCLEOTIDE SEQUENCE</scope>
    <source>
        <strain evidence="1">AVDCRST_MAG86</strain>
    </source>
</reference>
<gene>
    <name evidence="1" type="ORF">AVDCRST_MAG86-1955</name>
</gene>
<protein>
    <submittedName>
        <fullName evidence="1">Uncharacterized protein</fullName>
    </submittedName>
</protein>
<dbReference type="AlphaFoldDB" id="A0A6J4VHH7"/>
<name>A0A6J4VHH7_9DEIN</name>
<accession>A0A6J4VHH7</accession>
<proteinExistence type="predicted"/>